<name>A0A3R8RBV0_STRSU</name>
<comment type="caution">
    <text evidence="7">The sequence shown here is derived from an EMBL/GenBank/DDBJ whole genome shotgun (WGS) entry which is preliminary data.</text>
</comment>
<keyword evidence="5" id="KW-0175">Coiled coil</keyword>
<dbReference type="PANTHER" id="PTHR33375">
    <property type="entry name" value="CHROMOSOME-PARTITIONING PROTEIN PARB-RELATED"/>
    <property type="match status" value="1"/>
</dbReference>
<dbReference type="Pfam" id="PF17762">
    <property type="entry name" value="HTH_ParB"/>
    <property type="match status" value="1"/>
</dbReference>
<dbReference type="EMBL" id="RSDO01000024">
    <property type="protein sequence ID" value="RRR50841.1"/>
    <property type="molecule type" value="Genomic_DNA"/>
</dbReference>
<dbReference type="InterPro" id="IPR057240">
    <property type="entry name" value="ParB_dimer_C"/>
</dbReference>
<dbReference type="SUPFAM" id="SSF110849">
    <property type="entry name" value="ParB/Sulfiredoxin"/>
    <property type="match status" value="1"/>
</dbReference>
<dbReference type="PANTHER" id="PTHR33375:SF1">
    <property type="entry name" value="CHROMOSOME-PARTITIONING PROTEIN PARB-RELATED"/>
    <property type="match status" value="1"/>
</dbReference>
<evidence type="ECO:0000256" key="3">
    <source>
        <dbReference type="ARBA" id="ARBA00022829"/>
    </source>
</evidence>
<dbReference type="FunFam" id="1.10.10.2830:FF:000001">
    <property type="entry name" value="Chromosome partitioning protein ParB"/>
    <property type="match status" value="1"/>
</dbReference>
<evidence type="ECO:0000256" key="2">
    <source>
        <dbReference type="ARBA" id="ARBA00006295"/>
    </source>
</evidence>
<dbReference type="InterPro" id="IPR041468">
    <property type="entry name" value="HTH_ParB/Spo0J"/>
</dbReference>
<keyword evidence="4" id="KW-0238">DNA-binding</keyword>
<dbReference type="InterPro" id="IPR003115">
    <property type="entry name" value="ParB_N"/>
</dbReference>
<evidence type="ECO:0000256" key="1">
    <source>
        <dbReference type="ARBA" id="ARBA00004453"/>
    </source>
</evidence>
<dbReference type="Pfam" id="PF23552">
    <property type="entry name" value="ParB_C"/>
    <property type="match status" value="1"/>
</dbReference>
<dbReference type="GO" id="GO:0005694">
    <property type="term" value="C:chromosome"/>
    <property type="evidence" value="ECO:0007669"/>
    <property type="project" value="TreeGrafter"/>
</dbReference>
<organism evidence="7 8">
    <name type="scientific">Streptococcus suis</name>
    <dbReference type="NCBI Taxonomy" id="1307"/>
    <lineage>
        <taxon>Bacteria</taxon>
        <taxon>Bacillati</taxon>
        <taxon>Bacillota</taxon>
        <taxon>Bacilli</taxon>
        <taxon>Lactobacillales</taxon>
        <taxon>Streptococcaceae</taxon>
        <taxon>Streptococcus</taxon>
    </lineage>
</organism>
<dbReference type="SUPFAM" id="SSF109709">
    <property type="entry name" value="KorB DNA-binding domain-like"/>
    <property type="match status" value="1"/>
</dbReference>
<gene>
    <name evidence="7" type="ORF">EI998_09640</name>
</gene>
<dbReference type="Proteomes" id="UP000274117">
    <property type="component" value="Unassembled WGS sequence"/>
</dbReference>
<dbReference type="FunFam" id="3.90.1530.30:FF:000001">
    <property type="entry name" value="Chromosome partitioning protein ParB"/>
    <property type="match status" value="1"/>
</dbReference>
<comment type="similarity">
    <text evidence="2">Belongs to the ParB family.</text>
</comment>
<evidence type="ECO:0000256" key="4">
    <source>
        <dbReference type="ARBA" id="ARBA00023125"/>
    </source>
</evidence>
<protein>
    <submittedName>
        <fullName evidence="7">ParB/RepB/Spo0J family partition protein</fullName>
    </submittedName>
</protein>
<proteinExistence type="inferred from homology"/>
<comment type="subcellular location">
    <subcellularLocation>
        <location evidence="1">Cytoplasm</location>
        <location evidence="1">Nucleoid</location>
    </subcellularLocation>
</comment>
<dbReference type="InterPro" id="IPR050336">
    <property type="entry name" value="Chromosome_partition/occlusion"/>
</dbReference>
<dbReference type="GO" id="GO:0009295">
    <property type="term" value="C:nucleoid"/>
    <property type="evidence" value="ECO:0007669"/>
    <property type="project" value="UniProtKB-SubCell"/>
</dbReference>
<dbReference type="GO" id="GO:0007059">
    <property type="term" value="P:chromosome segregation"/>
    <property type="evidence" value="ECO:0007669"/>
    <property type="project" value="UniProtKB-KW"/>
</dbReference>
<dbReference type="GO" id="GO:0045881">
    <property type="term" value="P:positive regulation of sporulation resulting in formation of a cellular spore"/>
    <property type="evidence" value="ECO:0007669"/>
    <property type="project" value="TreeGrafter"/>
</dbReference>
<dbReference type="Pfam" id="PF02195">
    <property type="entry name" value="ParB_N"/>
    <property type="match status" value="1"/>
</dbReference>
<evidence type="ECO:0000313" key="8">
    <source>
        <dbReference type="Proteomes" id="UP000274117"/>
    </source>
</evidence>
<dbReference type="GO" id="GO:0003677">
    <property type="term" value="F:DNA binding"/>
    <property type="evidence" value="ECO:0007669"/>
    <property type="project" value="UniProtKB-KW"/>
</dbReference>
<dbReference type="SMART" id="SM00470">
    <property type="entry name" value="ParB"/>
    <property type="match status" value="1"/>
</dbReference>
<reference evidence="7 8" key="2">
    <citation type="submission" date="2018-12" db="EMBL/GenBank/DDBJ databases">
        <title>Whole-genome sequences of fifteen clinical Streptococcus suis strains isolated from pigs between 2006 and 2018.</title>
        <authorList>
            <person name="Stevens M.J.A."/>
            <person name="Cernela N."/>
            <person name="Spoerry Serrano N."/>
            <person name="Schmitt S."/>
            <person name="Schrenzel J."/>
            <person name="Stephan R."/>
        </authorList>
    </citation>
    <scope>NUCLEOTIDE SEQUENCE [LARGE SCALE GENOMIC DNA]</scope>
    <source>
        <strain evidence="7 8">PP422</strain>
    </source>
</reference>
<sequence>MEELKKIAIKDIQTNPFQPRKHFDQEKLLELAQSIRENGIIQPIIVRKSSLIGYELLAGERRLRASQLAGLEEIPALVKELSDDQLMLQAIIENLQRSDLNPIEEAASYQKLIEKGLTHDEIAQIMGKSRPYISNLLRLLSLSNRTITAIETGEISQGHARLLIGLPESKQVYWIERIQQEQLSVRWLENALKKKKKQAPPKTNLFLKEQETELQKLLGTMVTIRQQKSGQGKISLSFDSNEEFERIINTLKKLCD</sequence>
<dbReference type="NCBIfam" id="TIGR00180">
    <property type="entry name" value="parB_part"/>
    <property type="match status" value="1"/>
</dbReference>
<dbReference type="InterPro" id="IPR036086">
    <property type="entry name" value="ParB/Sulfiredoxin_sf"/>
</dbReference>
<dbReference type="CDD" id="cd16393">
    <property type="entry name" value="SPO0J_N"/>
    <property type="match status" value="1"/>
</dbReference>
<dbReference type="Gene3D" id="1.10.10.2830">
    <property type="match status" value="1"/>
</dbReference>
<dbReference type="AlphaFoldDB" id="A0A3R8RBV0"/>
<evidence type="ECO:0000259" key="6">
    <source>
        <dbReference type="SMART" id="SM00470"/>
    </source>
</evidence>
<feature type="domain" description="ParB-like N-terminal" evidence="6">
    <location>
        <begin position="5"/>
        <end position="95"/>
    </location>
</feature>
<evidence type="ECO:0000256" key="5">
    <source>
        <dbReference type="SAM" id="Coils"/>
    </source>
</evidence>
<dbReference type="Gene3D" id="3.90.1530.30">
    <property type="match status" value="1"/>
</dbReference>
<dbReference type="InterPro" id="IPR004437">
    <property type="entry name" value="ParB/RepB/Spo0J"/>
</dbReference>
<feature type="coiled-coil region" evidence="5">
    <location>
        <begin position="178"/>
        <end position="227"/>
    </location>
</feature>
<accession>A0A3R8RBV0</accession>
<reference evidence="7 8" key="1">
    <citation type="submission" date="2018-11" db="EMBL/GenBank/DDBJ databases">
        <authorList>
            <person name="Stevens M.J."/>
            <person name="Cernela N."/>
            <person name="Spoerry Serrano N."/>
            <person name="Schmitt S."/>
            <person name="Schrenzel J."/>
            <person name="Stephan R."/>
        </authorList>
    </citation>
    <scope>NUCLEOTIDE SEQUENCE [LARGE SCALE GENOMIC DNA]</scope>
    <source>
        <strain evidence="7 8">PP422</strain>
    </source>
</reference>
<evidence type="ECO:0000313" key="7">
    <source>
        <dbReference type="EMBL" id="RRR50841.1"/>
    </source>
</evidence>
<keyword evidence="3" id="KW-0159">Chromosome partition</keyword>